<evidence type="ECO:0000313" key="14">
    <source>
        <dbReference type="Proteomes" id="UP000236161"/>
    </source>
</evidence>
<keyword evidence="5 8" id="KW-0371">Homeobox</keyword>
<dbReference type="CDD" id="cd00086">
    <property type="entry name" value="homeodomain"/>
    <property type="match status" value="1"/>
</dbReference>
<evidence type="ECO:0000256" key="8">
    <source>
        <dbReference type="PROSITE-ProRule" id="PRU00108"/>
    </source>
</evidence>
<dbReference type="InterPro" id="IPR001356">
    <property type="entry name" value="HD"/>
</dbReference>
<dbReference type="PROSITE" id="PS00027">
    <property type="entry name" value="HOMEOBOX_1"/>
    <property type="match status" value="1"/>
</dbReference>
<keyword evidence="3" id="KW-0805">Transcription regulation</keyword>
<organism evidence="13 14">
    <name type="scientific">Apostasia shenzhenica</name>
    <dbReference type="NCBI Taxonomy" id="1088818"/>
    <lineage>
        <taxon>Eukaryota</taxon>
        <taxon>Viridiplantae</taxon>
        <taxon>Streptophyta</taxon>
        <taxon>Embryophyta</taxon>
        <taxon>Tracheophyta</taxon>
        <taxon>Spermatophyta</taxon>
        <taxon>Magnoliopsida</taxon>
        <taxon>Liliopsida</taxon>
        <taxon>Asparagales</taxon>
        <taxon>Orchidaceae</taxon>
        <taxon>Apostasioideae</taxon>
        <taxon>Apostasia</taxon>
    </lineage>
</organism>
<feature type="compositionally biased region" description="Low complexity" evidence="11">
    <location>
        <begin position="66"/>
        <end position="86"/>
    </location>
</feature>
<dbReference type="PANTHER" id="PTHR45714:SF34">
    <property type="entry name" value="HOMEOBOX-LEUCINE ZIPPER PROTEIN HAT9"/>
    <property type="match status" value="1"/>
</dbReference>
<keyword evidence="14" id="KW-1185">Reference proteome</keyword>
<evidence type="ECO:0000256" key="10">
    <source>
        <dbReference type="SAM" id="Coils"/>
    </source>
</evidence>
<dbReference type="PANTHER" id="PTHR45714">
    <property type="entry name" value="HOMEOBOX-LEUCINE ZIPPER PROTEIN HAT14"/>
    <property type="match status" value="1"/>
</dbReference>
<name>A0A2I0A2B9_9ASPA</name>
<dbReference type="GO" id="GO:0000981">
    <property type="term" value="F:DNA-binding transcription factor activity, RNA polymerase II-specific"/>
    <property type="evidence" value="ECO:0007669"/>
    <property type="project" value="InterPro"/>
</dbReference>
<dbReference type="InterPro" id="IPR017970">
    <property type="entry name" value="Homeobox_CS"/>
</dbReference>
<dbReference type="GO" id="GO:0005634">
    <property type="term" value="C:nucleus"/>
    <property type="evidence" value="ECO:0007669"/>
    <property type="project" value="UniProtKB-SubCell"/>
</dbReference>
<evidence type="ECO:0000256" key="9">
    <source>
        <dbReference type="RuleBase" id="RU000682"/>
    </source>
</evidence>
<accession>A0A2I0A2B9</accession>
<proteinExistence type="inferred from homology"/>
<feature type="DNA-binding region" description="Homeobox" evidence="8">
    <location>
        <begin position="120"/>
        <end position="179"/>
    </location>
</feature>
<dbReference type="InterPro" id="IPR003106">
    <property type="entry name" value="Leu_zip_homeo"/>
</dbReference>
<keyword evidence="10" id="KW-0175">Coiled coil</keyword>
<comment type="subcellular location">
    <subcellularLocation>
        <location evidence="1 8 9">Nucleus</location>
    </subcellularLocation>
</comment>
<feature type="domain" description="Homeobox" evidence="12">
    <location>
        <begin position="118"/>
        <end position="178"/>
    </location>
</feature>
<evidence type="ECO:0000256" key="1">
    <source>
        <dbReference type="ARBA" id="ARBA00004123"/>
    </source>
</evidence>
<dbReference type="Pfam" id="PF02183">
    <property type="entry name" value="HALZ"/>
    <property type="match status" value="1"/>
</dbReference>
<dbReference type="SMR" id="A0A2I0A2B9"/>
<keyword evidence="7 8" id="KW-0539">Nucleus</keyword>
<feature type="coiled-coil region" evidence="10">
    <location>
        <begin position="177"/>
        <end position="214"/>
    </location>
</feature>
<dbReference type="SUPFAM" id="SSF46689">
    <property type="entry name" value="Homeodomain-like"/>
    <property type="match status" value="1"/>
</dbReference>
<evidence type="ECO:0000256" key="6">
    <source>
        <dbReference type="ARBA" id="ARBA00023163"/>
    </source>
</evidence>
<reference evidence="13 14" key="1">
    <citation type="journal article" date="2017" name="Nature">
        <title>The Apostasia genome and the evolution of orchids.</title>
        <authorList>
            <person name="Zhang G.Q."/>
            <person name="Liu K.W."/>
            <person name="Li Z."/>
            <person name="Lohaus R."/>
            <person name="Hsiao Y.Y."/>
            <person name="Niu S.C."/>
            <person name="Wang J.Y."/>
            <person name="Lin Y.C."/>
            <person name="Xu Q."/>
            <person name="Chen L.J."/>
            <person name="Yoshida K."/>
            <person name="Fujiwara S."/>
            <person name="Wang Z.W."/>
            <person name="Zhang Y.Q."/>
            <person name="Mitsuda N."/>
            <person name="Wang M."/>
            <person name="Liu G.H."/>
            <person name="Pecoraro L."/>
            <person name="Huang H.X."/>
            <person name="Xiao X.J."/>
            <person name="Lin M."/>
            <person name="Wu X.Y."/>
            <person name="Wu W.L."/>
            <person name="Chen Y.Y."/>
            <person name="Chang S.B."/>
            <person name="Sakamoto S."/>
            <person name="Ohme-Takagi M."/>
            <person name="Yagi M."/>
            <person name="Zeng S.J."/>
            <person name="Shen C.Y."/>
            <person name="Yeh C.M."/>
            <person name="Luo Y.B."/>
            <person name="Tsai W.C."/>
            <person name="Van de Peer Y."/>
            <person name="Liu Z.J."/>
        </authorList>
    </citation>
    <scope>NUCLEOTIDE SEQUENCE [LARGE SCALE GENOMIC DNA]</scope>
    <source>
        <strain evidence="14">cv. Shenzhen</strain>
        <tissue evidence="13">Stem</tissue>
    </source>
</reference>
<comment type="similarity">
    <text evidence="2">Belongs to the HD-ZIP homeobox family. Class II subfamily.</text>
</comment>
<dbReference type="Pfam" id="PF00046">
    <property type="entry name" value="Homeodomain"/>
    <property type="match status" value="1"/>
</dbReference>
<evidence type="ECO:0000256" key="3">
    <source>
        <dbReference type="ARBA" id="ARBA00023015"/>
    </source>
</evidence>
<dbReference type="InterPro" id="IPR050762">
    <property type="entry name" value="HD-ZIP_Homeobox_LZ_Class_II"/>
</dbReference>
<gene>
    <name evidence="13" type="primary">HOX19</name>
    <name evidence="13" type="ORF">AXF42_Ash004229</name>
</gene>
<dbReference type="SMART" id="SM00389">
    <property type="entry name" value="HOX"/>
    <property type="match status" value="1"/>
</dbReference>
<evidence type="ECO:0000256" key="5">
    <source>
        <dbReference type="ARBA" id="ARBA00023155"/>
    </source>
</evidence>
<sequence>MEEEEGYDTALSLGKGYAGNSVFSLHGDLRRRPLKAPTSTAEPLSLTLSLSDEFFCSRTDNPTNKVSASSARVSSSHSTVSSFSTANVKKERRAGGPSDEAEVERGYSRGSDEDEEELTGARKKLRLTKEQSALLEDMFKEQSTLNTKQKQALAKHLNLRPRQVEVWFQNRRARTKLKQMEVNSEFLKRCCETLKEENRRLHRELQELKALKSCSSAPPLPPPQAPPFFLQLPPATLKMCPSCQRVMSGAGGKVVVAGGVAYTASSAPPPPHFLNPLSRSAAC</sequence>
<dbReference type="OrthoDB" id="6159439at2759"/>
<keyword evidence="6" id="KW-0804">Transcription</keyword>
<keyword evidence="4 8" id="KW-0238">DNA-binding</keyword>
<dbReference type="Proteomes" id="UP000236161">
    <property type="component" value="Unassembled WGS sequence"/>
</dbReference>
<dbReference type="PROSITE" id="PS50071">
    <property type="entry name" value="HOMEOBOX_2"/>
    <property type="match status" value="1"/>
</dbReference>
<dbReference type="EMBL" id="KZ452037">
    <property type="protein sequence ID" value="PKA49688.1"/>
    <property type="molecule type" value="Genomic_DNA"/>
</dbReference>
<evidence type="ECO:0000256" key="2">
    <source>
        <dbReference type="ARBA" id="ARBA00006074"/>
    </source>
</evidence>
<evidence type="ECO:0000256" key="7">
    <source>
        <dbReference type="ARBA" id="ARBA00023242"/>
    </source>
</evidence>
<protein>
    <submittedName>
        <fullName evidence="13">Homeobox-leucine zipper protein HOX19</fullName>
    </submittedName>
</protein>
<dbReference type="InterPro" id="IPR009057">
    <property type="entry name" value="Homeodomain-like_sf"/>
</dbReference>
<evidence type="ECO:0000313" key="13">
    <source>
        <dbReference type="EMBL" id="PKA49688.1"/>
    </source>
</evidence>
<evidence type="ECO:0000259" key="12">
    <source>
        <dbReference type="PROSITE" id="PS50071"/>
    </source>
</evidence>
<dbReference type="AlphaFoldDB" id="A0A2I0A2B9"/>
<dbReference type="GO" id="GO:0043565">
    <property type="term" value="F:sequence-specific DNA binding"/>
    <property type="evidence" value="ECO:0007669"/>
    <property type="project" value="InterPro"/>
</dbReference>
<evidence type="ECO:0000256" key="11">
    <source>
        <dbReference type="SAM" id="MobiDB-lite"/>
    </source>
</evidence>
<evidence type="ECO:0000256" key="4">
    <source>
        <dbReference type="ARBA" id="ARBA00023125"/>
    </source>
</evidence>
<dbReference type="SMART" id="SM00340">
    <property type="entry name" value="HALZ"/>
    <property type="match status" value="1"/>
</dbReference>
<feature type="region of interest" description="Disordered" evidence="11">
    <location>
        <begin position="60"/>
        <end position="123"/>
    </location>
</feature>
<dbReference type="Gene3D" id="1.10.10.60">
    <property type="entry name" value="Homeodomain-like"/>
    <property type="match status" value="1"/>
</dbReference>